<dbReference type="SMART" id="SM00062">
    <property type="entry name" value="PBPb"/>
    <property type="match status" value="1"/>
</dbReference>
<keyword evidence="5" id="KW-1185">Reference proteome</keyword>
<dbReference type="PROSITE" id="PS51257">
    <property type="entry name" value="PROKAR_LIPOPROTEIN"/>
    <property type="match status" value="1"/>
</dbReference>
<keyword evidence="1 2" id="KW-0732">Signal</keyword>
<proteinExistence type="predicted"/>
<feature type="signal peptide" evidence="2">
    <location>
        <begin position="1"/>
        <end position="24"/>
    </location>
</feature>
<dbReference type="EMBL" id="JACHVQ010000004">
    <property type="protein sequence ID" value="MBB2893970.1"/>
    <property type="molecule type" value="Genomic_DNA"/>
</dbReference>
<dbReference type="InterPro" id="IPR001638">
    <property type="entry name" value="Solute-binding_3/MltF_N"/>
</dbReference>
<protein>
    <submittedName>
        <fullName evidence="4">Polar amino acid transport system substrate-binding protein</fullName>
    </submittedName>
</protein>
<dbReference type="Pfam" id="PF00497">
    <property type="entry name" value="SBP_bac_3"/>
    <property type="match status" value="1"/>
</dbReference>
<comment type="caution">
    <text evidence="4">The sequence shown here is derived from an EMBL/GenBank/DDBJ whole genome shotgun (WGS) entry which is preliminary data.</text>
</comment>
<evidence type="ECO:0000259" key="3">
    <source>
        <dbReference type="SMART" id="SM00062"/>
    </source>
</evidence>
<dbReference type="CDD" id="cd13530">
    <property type="entry name" value="PBP2_peptides_like"/>
    <property type="match status" value="1"/>
</dbReference>
<evidence type="ECO:0000256" key="2">
    <source>
        <dbReference type="SAM" id="SignalP"/>
    </source>
</evidence>
<accession>A0A839N872</accession>
<organism evidence="4 5">
    <name type="scientific">Flexivirga oryzae</name>
    <dbReference type="NCBI Taxonomy" id="1794944"/>
    <lineage>
        <taxon>Bacteria</taxon>
        <taxon>Bacillati</taxon>
        <taxon>Actinomycetota</taxon>
        <taxon>Actinomycetes</taxon>
        <taxon>Micrococcales</taxon>
        <taxon>Dermacoccaceae</taxon>
        <taxon>Flexivirga</taxon>
    </lineage>
</organism>
<evidence type="ECO:0000313" key="5">
    <source>
        <dbReference type="Proteomes" id="UP000559182"/>
    </source>
</evidence>
<dbReference type="Gene3D" id="3.40.190.10">
    <property type="entry name" value="Periplasmic binding protein-like II"/>
    <property type="match status" value="2"/>
</dbReference>
<evidence type="ECO:0000313" key="4">
    <source>
        <dbReference type="EMBL" id="MBB2893970.1"/>
    </source>
</evidence>
<dbReference type="SUPFAM" id="SSF53850">
    <property type="entry name" value="Periplasmic binding protein-like II"/>
    <property type="match status" value="1"/>
</dbReference>
<dbReference type="RefSeq" id="WP_183322435.1">
    <property type="nucleotide sequence ID" value="NZ_JACHVQ010000004.1"/>
</dbReference>
<name>A0A839N872_9MICO</name>
<dbReference type="AlphaFoldDB" id="A0A839N872"/>
<evidence type="ECO:0000256" key="1">
    <source>
        <dbReference type="ARBA" id="ARBA00022729"/>
    </source>
</evidence>
<feature type="domain" description="Solute-binding protein family 3/N-terminal" evidence="3">
    <location>
        <begin position="50"/>
        <end position="274"/>
    </location>
</feature>
<dbReference type="PANTHER" id="PTHR35936:SF17">
    <property type="entry name" value="ARGININE-BINDING EXTRACELLULAR PROTEIN ARTP"/>
    <property type="match status" value="1"/>
</dbReference>
<sequence length="280" mass="29111">MKKMSMRLGRPAAAAVVSVAIACAAAGCSSGGGASAARSSGGVSLVKGATLTVCTHLPYKPFEFDQGGKVVGFDVSMLDLLAAKLGVRTNVISMDWSQIVSGAAFAAKRCDVGAGAATITPERAKAVQFSDSYFDANQALMVKAGSSYTGLASLKGKRLGVQTATTGQIYGDKNAKAYGYRTVVYPDSLSLFNAVRSGAVDAAIQDNAPELDFANHNAGVKVTAEFNTGERYGFMVKKNDANATQLAHELDAVIATAQQDGAYTKIYKQWLGRAPQAATK</sequence>
<feature type="chain" id="PRO_5038348898" evidence="2">
    <location>
        <begin position="25"/>
        <end position="280"/>
    </location>
</feature>
<reference evidence="4 5" key="1">
    <citation type="submission" date="2020-08" db="EMBL/GenBank/DDBJ databases">
        <title>Sequencing the genomes of 1000 actinobacteria strains.</title>
        <authorList>
            <person name="Klenk H.-P."/>
        </authorList>
    </citation>
    <scope>NUCLEOTIDE SEQUENCE [LARGE SCALE GENOMIC DNA]</scope>
    <source>
        <strain evidence="4 5">DSM 105369</strain>
    </source>
</reference>
<dbReference type="PANTHER" id="PTHR35936">
    <property type="entry name" value="MEMBRANE-BOUND LYTIC MUREIN TRANSGLYCOSYLASE F"/>
    <property type="match status" value="1"/>
</dbReference>
<gene>
    <name evidence="4" type="ORF">FHU39_004006</name>
</gene>
<dbReference type="Proteomes" id="UP000559182">
    <property type="component" value="Unassembled WGS sequence"/>
</dbReference>